<proteinExistence type="predicted"/>
<dbReference type="GO" id="GO:0005737">
    <property type="term" value="C:cytoplasm"/>
    <property type="evidence" value="ECO:0007669"/>
    <property type="project" value="TreeGrafter"/>
</dbReference>
<gene>
    <name evidence="4" type="ORF">PSA7680_00921</name>
</gene>
<comment type="subcellular location">
    <subcellularLocation>
        <location evidence="1">Membrane</location>
        <topology evidence="1">Single-pass membrane protein</topology>
    </subcellularLocation>
</comment>
<dbReference type="Gene3D" id="3.90.550.10">
    <property type="entry name" value="Spore Coat Polysaccharide Biosynthesis Protein SpsA, Chain A"/>
    <property type="match status" value="1"/>
</dbReference>
<keyword evidence="5" id="KW-1185">Reference proteome</keyword>
<keyword evidence="3" id="KW-1133">Transmembrane helix</keyword>
<evidence type="ECO:0000256" key="1">
    <source>
        <dbReference type="ARBA" id="ARBA00004167"/>
    </source>
</evidence>
<dbReference type="GO" id="GO:0016020">
    <property type="term" value="C:membrane"/>
    <property type="evidence" value="ECO:0007669"/>
    <property type="project" value="UniProtKB-SubCell"/>
</dbReference>
<keyword evidence="2" id="KW-0812">Transmembrane</keyword>
<dbReference type="PANTHER" id="PTHR21461">
    <property type="entry name" value="GLYCOSYLTRANSFERASE FAMILY 92 PROTEIN"/>
    <property type="match status" value="1"/>
</dbReference>
<name>A0A1Y5RU36_9RHOB</name>
<keyword evidence="3" id="KW-0472">Membrane</keyword>
<dbReference type="PANTHER" id="PTHR21461:SF69">
    <property type="entry name" value="GLYCOSYLTRANSFERASE FAMILY 92 PROTEIN"/>
    <property type="match status" value="1"/>
</dbReference>
<evidence type="ECO:0008006" key="6">
    <source>
        <dbReference type="Google" id="ProtNLM"/>
    </source>
</evidence>
<dbReference type="Proteomes" id="UP000193409">
    <property type="component" value="Unassembled WGS sequence"/>
</dbReference>
<sequence length="338" mass="37315">MRTLIVTTVRDEGPFLLDWIAHHRAAGVSDFLIYSNDCTDGTEALLDALGAQAGVVHVPQVAAGKKTPQWQALKAAWEHPLRTSADWILVSDCDEYLSLAAPLQSIADLVKACPAGTDAIALPWRFFGNNGVRRFEDRPVTEQFTRAAPEPCPFPLNATYFKTLLRNAPKVQKLGVHRPKFRKAAQHDAPLWCDGGGRPLPDHYARAESRISLHPLAGAGDLARLNHYSLRSAESFLVKRARGLPNHTDREIDLAYWVERNFNTEEDSRIARMAPAAAQERARLAALPGVATAHAACVAAHRARIDALLQTQDTIYFYSRLLLAPDTPVLPRQDAESI</sequence>
<dbReference type="AlphaFoldDB" id="A0A1Y5RU36"/>
<dbReference type="SUPFAM" id="SSF53448">
    <property type="entry name" value="Nucleotide-diphospho-sugar transferases"/>
    <property type="match status" value="1"/>
</dbReference>
<dbReference type="Pfam" id="PF13704">
    <property type="entry name" value="Glyco_tranf_2_4"/>
    <property type="match status" value="1"/>
</dbReference>
<evidence type="ECO:0000313" key="4">
    <source>
        <dbReference type="EMBL" id="SLN22785.1"/>
    </source>
</evidence>
<evidence type="ECO:0000256" key="2">
    <source>
        <dbReference type="ARBA" id="ARBA00022692"/>
    </source>
</evidence>
<accession>A0A1Y5RU36</accession>
<evidence type="ECO:0000313" key="5">
    <source>
        <dbReference type="Proteomes" id="UP000193409"/>
    </source>
</evidence>
<organism evidence="4 5">
    <name type="scientific">Pseudoruegeria aquimaris</name>
    <dbReference type="NCBI Taxonomy" id="393663"/>
    <lineage>
        <taxon>Bacteria</taxon>
        <taxon>Pseudomonadati</taxon>
        <taxon>Pseudomonadota</taxon>
        <taxon>Alphaproteobacteria</taxon>
        <taxon>Rhodobacterales</taxon>
        <taxon>Roseobacteraceae</taxon>
        <taxon>Pseudoruegeria</taxon>
    </lineage>
</organism>
<reference evidence="4 5" key="1">
    <citation type="submission" date="2017-03" db="EMBL/GenBank/DDBJ databases">
        <authorList>
            <person name="Afonso C.L."/>
            <person name="Miller P.J."/>
            <person name="Scott M.A."/>
            <person name="Spackman E."/>
            <person name="Goraichik I."/>
            <person name="Dimitrov K.M."/>
            <person name="Suarez D.L."/>
            <person name="Swayne D.E."/>
        </authorList>
    </citation>
    <scope>NUCLEOTIDE SEQUENCE [LARGE SCALE GENOMIC DNA]</scope>
    <source>
        <strain evidence="4 5">CECT 7680</strain>
    </source>
</reference>
<dbReference type="InterPro" id="IPR029044">
    <property type="entry name" value="Nucleotide-diphossugar_trans"/>
</dbReference>
<protein>
    <recommendedName>
        <fullName evidence="6">Glycosyl transferase family 2</fullName>
    </recommendedName>
</protein>
<dbReference type="EMBL" id="FWFQ01000004">
    <property type="protein sequence ID" value="SLN22785.1"/>
    <property type="molecule type" value="Genomic_DNA"/>
</dbReference>
<evidence type="ECO:0000256" key="3">
    <source>
        <dbReference type="ARBA" id="ARBA00022989"/>
    </source>
</evidence>
<dbReference type="GO" id="GO:0016757">
    <property type="term" value="F:glycosyltransferase activity"/>
    <property type="evidence" value="ECO:0007669"/>
    <property type="project" value="TreeGrafter"/>
</dbReference>
<dbReference type="RefSeq" id="WP_176244077.1">
    <property type="nucleotide sequence ID" value="NZ_FWFQ01000004.1"/>
</dbReference>